<dbReference type="AlphaFoldDB" id="A0AAN6MBV2"/>
<keyword evidence="2" id="KW-0812">Transmembrane</keyword>
<protein>
    <submittedName>
        <fullName evidence="4">Di-sulfide bridge nucleocytoplasmic transport domain-containing protein</fullName>
    </submittedName>
</protein>
<dbReference type="InterPro" id="IPR018767">
    <property type="entry name" value="Brl1/Brr6_dom"/>
</dbReference>
<evidence type="ECO:0000313" key="4">
    <source>
        <dbReference type="EMBL" id="KAK3898087.1"/>
    </source>
</evidence>
<dbReference type="GO" id="GO:0006998">
    <property type="term" value="P:nuclear envelope organization"/>
    <property type="evidence" value="ECO:0007669"/>
    <property type="project" value="InterPro"/>
</dbReference>
<dbReference type="GO" id="GO:0055088">
    <property type="term" value="P:lipid homeostasis"/>
    <property type="evidence" value="ECO:0007669"/>
    <property type="project" value="InterPro"/>
</dbReference>
<comment type="caution">
    <text evidence="4">The sequence shown here is derived from an EMBL/GenBank/DDBJ whole genome shotgun (WGS) entry which is preliminary data.</text>
</comment>
<feature type="compositionally biased region" description="Polar residues" evidence="1">
    <location>
        <begin position="476"/>
        <end position="485"/>
    </location>
</feature>
<evidence type="ECO:0000256" key="1">
    <source>
        <dbReference type="SAM" id="MobiDB-lite"/>
    </source>
</evidence>
<dbReference type="GO" id="GO:0031965">
    <property type="term" value="C:nuclear membrane"/>
    <property type="evidence" value="ECO:0007669"/>
    <property type="project" value="InterPro"/>
</dbReference>
<feature type="transmembrane region" description="Helical" evidence="2">
    <location>
        <begin position="355"/>
        <end position="376"/>
    </location>
</feature>
<feature type="compositionally biased region" description="Basic and acidic residues" evidence="1">
    <location>
        <begin position="180"/>
        <end position="197"/>
    </location>
</feature>
<dbReference type="PANTHER" id="PTHR28136:SF1">
    <property type="entry name" value="NUCLEUS EXPORT PROTEIN BRL1"/>
    <property type="match status" value="1"/>
</dbReference>
<keyword evidence="5" id="KW-1185">Reference proteome</keyword>
<evidence type="ECO:0000313" key="5">
    <source>
        <dbReference type="Proteomes" id="UP001303889"/>
    </source>
</evidence>
<reference evidence="4" key="2">
    <citation type="submission" date="2023-05" db="EMBL/GenBank/DDBJ databases">
        <authorList>
            <consortium name="Lawrence Berkeley National Laboratory"/>
            <person name="Steindorff A."/>
            <person name="Hensen N."/>
            <person name="Bonometti L."/>
            <person name="Westerberg I."/>
            <person name="Brannstrom I.O."/>
            <person name="Guillou S."/>
            <person name="Cros-Aarteil S."/>
            <person name="Calhoun S."/>
            <person name="Haridas S."/>
            <person name="Kuo A."/>
            <person name="Mondo S."/>
            <person name="Pangilinan J."/>
            <person name="Riley R."/>
            <person name="Labutti K."/>
            <person name="Andreopoulos B."/>
            <person name="Lipzen A."/>
            <person name="Chen C."/>
            <person name="Yanf M."/>
            <person name="Daum C."/>
            <person name="Ng V."/>
            <person name="Clum A."/>
            <person name="Ohm R."/>
            <person name="Martin F."/>
            <person name="Silar P."/>
            <person name="Natvig D."/>
            <person name="Lalanne C."/>
            <person name="Gautier V."/>
            <person name="Ament-Velasquez S.L."/>
            <person name="Kruys A."/>
            <person name="Hutchinson M.I."/>
            <person name="Powell A.J."/>
            <person name="Barry K."/>
            <person name="Miller A.N."/>
            <person name="Grigoriev I.V."/>
            <person name="Debuchy R."/>
            <person name="Gladieux P."/>
            <person name="Thoren M.H."/>
            <person name="Johannesson H."/>
        </authorList>
    </citation>
    <scope>NUCLEOTIDE SEQUENCE</scope>
    <source>
        <strain evidence="4">CBS 103.79</strain>
    </source>
</reference>
<organism evidence="4 5">
    <name type="scientific">Staphylotrichum tortipilum</name>
    <dbReference type="NCBI Taxonomy" id="2831512"/>
    <lineage>
        <taxon>Eukaryota</taxon>
        <taxon>Fungi</taxon>
        <taxon>Dikarya</taxon>
        <taxon>Ascomycota</taxon>
        <taxon>Pezizomycotina</taxon>
        <taxon>Sordariomycetes</taxon>
        <taxon>Sordariomycetidae</taxon>
        <taxon>Sordariales</taxon>
        <taxon>Chaetomiaceae</taxon>
        <taxon>Staphylotrichum</taxon>
    </lineage>
</organism>
<feature type="region of interest" description="Disordered" evidence="1">
    <location>
        <begin position="1"/>
        <end position="219"/>
    </location>
</feature>
<feature type="region of interest" description="Disordered" evidence="1">
    <location>
        <begin position="433"/>
        <end position="485"/>
    </location>
</feature>
<dbReference type="InterPro" id="IPR040202">
    <property type="entry name" value="Brl1/Brr6"/>
</dbReference>
<dbReference type="PANTHER" id="PTHR28136">
    <property type="entry name" value="NUCLEUS EXPORT PROTEIN BRR6"/>
    <property type="match status" value="1"/>
</dbReference>
<feature type="compositionally biased region" description="Polar residues" evidence="1">
    <location>
        <begin position="31"/>
        <end position="49"/>
    </location>
</feature>
<dbReference type="EMBL" id="MU856003">
    <property type="protein sequence ID" value="KAK3898087.1"/>
    <property type="molecule type" value="Genomic_DNA"/>
</dbReference>
<keyword evidence="2" id="KW-1133">Transmembrane helix</keyword>
<evidence type="ECO:0000259" key="3">
    <source>
        <dbReference type="SMART" id="SM01042"/>
    </source>
</evidence>
<accession>A0AAN6MBV2</accession>
<name>A0AAN6MBV2_9PEZI</name>
<sequence>MDRRTYEGPMDWEYQSQPPVDHSSPFAKFSKQATSTFNSPSKLRSTNPNPFAFGDAPKSSPLKPQGQPRPPHASFFNPELQRKPTAPAFRNPAFTTPQKRVDELLYSELSGAESSPALTDASPMPAETPDEREEQDVSKLTMTPSAGRTLFSKTVLRNHASGRGEIARGSRDKVRKRKRQQGDRDVGSVRPRLPHDSDDSDSDWPEGSGSGTKRGKDKRATKAGWFKNFLSAVSDHPSAPAILSKWLQLAVNVILLSTLLICVFAILTQMRSDLAHANEKARAAIINEMSICAENFQKNACSPRAKRAPALDGPCNEWDACMKRDPYAEGMIISSLAKLAEMMNEFVGILTFKTWGFIVSLFLAAIIASNVGFGFLRESTFAPPPQPAAPLHSAPALAPMLGSAAAHHPQTAYIFAPINQTPRHVRKTLFANDATDSEASPDMKMIMPPQTPSGRRSPSKGDRDRGRSPSKGYSHVFSSSPSKRY</sequence>
<reference evidence="4" key="1">
    <citation type="journal article" date="2023" name="Mol. Phylogenet. Evol.">
        <title>Genome-scale phylogeny and comparative genomics of the fungal order Sordariales.</title>
        <authorList>
            <person name="Hensen N."/>
            <person name="Bonometti L."/>
            <person name="Westerberg I."/>
            <person name="Brannstrom I.O."/>
            <person name="Guillou S."/>
            <person name="Cros-Aarteil S."/>
            <person name="Calhoun S."/>
            <person name="Haridas S."/>
            <person name="Kuo A."/>
            <person name="Mondo S."/>
            <person name="Pangilinan J."/>
            <person name="Riley R."/>
            <person name="LaButti K."/>
            <person name="Andreopoulos B."/>
            <person name="Lipzen A."/>
            <person name="Chen C."/>
            <person name="Yan M."/>
            <person name="Daum C."/>
            <person name="Ng V."/>
            <person name="Clum A."/>
            <person name="Steindorff A."/>
            <person name="Ohm R.A."/>
            <person name="Martin F."/>
            <person name="Silar P."/>
            <person name="Natvig D.O."/>
            <person name="Lalanne C."/>
            <person name="Gautier V."/>
            <person name="Ament-Velasquez S.L."/>
            <person name="Kruys A."/>
            <person name="Hutchinson M.I."/>
            <person name="Powell A.J."/>
            <person name="Barry K."/>
            <person name="Miller A.N."/>
            <person name="Grigoriev I.V."/>
            <person name="Debuchy R."/>
            <person name="Gladieux P."/>
            <person name="Hiltunen Thoren M."/>
            <person name="Johannesson H."/>
        </authorList>
    </citation>
    <scope>NUCLEOTIDE SEQUENCE</scope>
    <source>
        <strain evidence="4">CBS 103.79</strain>
    </source>
</reference>
<dbReference type="Pfam" id="PF10104">
    <property type="entry name" value="Brr6_like_C_C"/>
    <property type="match status" value="1"/>
</dbReference>
<keyword evidence="2" id="KW-0472">Membrane</keyword>
<gene>
    <name evidence="4" type="ORF">C8A05DRAFT_47502</name>
</gene>
<feature type="domain" description="Brl1/Brr6" evidence="3">
    <location>
        <begin position="243"/>
        <end position="377"/>
    </location>
</feature>
<proteinExistence type="predicted"/>
<dbReference type="SMART" id="SM01042">
    <property type="entry name" value="Brr6_like_C_C"/>
    <property type="match status" value="1"/>
</dbReference>
<dbReference type="Proteomes" id="UP001303889">
    <property type="component" value="Unassembled WGS sequence"/>
</dbReference>
<feature type="transmembrane region" description="Helical" evidence="2">
    <location>
        <begin position="246"/>
        <end position="267"/>
    </location>
</feature>
<evidence type="ECO:0000256" key="2">
    <source>
        <dbReference type="SAM" id="Phobius"/>
    </source>
</evidence>